<comment type="caution">
    <text evidence="1">Lacks conserved residue(s) required for the propagation of feature annotation.</text>
</comment>
<evidence type="ECO:0000313" key="3">
    <source>
        <dbReference type="EMBL" id="MDQ0673859.1"/>
    </source>
</evidence>
<dbReference type="Gene3D" id="1.20.120.160">
    <property type="entry name" value="HPT domain"/>
    <property type="match status" value="1"/>
</dbReference>
<dbReference type="EMBL" id="JAUSXB010000001">
    <property type="protein sequence ID" value="MDQ0673859.1"/>
    <property type="molecule type" value="Genomic_DNA"/>
</dbReference>
<sequence length="136" mass="15006">MIQGNGYAPLLDPSVLEKLREELEDDEGVWKVFVQNFIGQLPERNEKLRQALTTGDVNGAMDAVLSLKTSSEMVGAERLAGLAINLEQALRYEILNADPAVALPHLAAAHLRRINQCSRQTAYLLQAALRGKPDRD</sequence>
<evidence type="ECO:0000259" key="2">
    <source>
        <dbReference type="PROSITE" id="PS50894"/>
    </source>
</evidence>
<dbReference type="InterPro" id="IPR008207">
    <property type="entry name" value="Sig_transdc_His_kin_Hpt_dom"/>
</dbReference>
<keyword evidence="4" id="KW-1185">Reference proteome</keyword>
<organism evidence="3 4">
    <name type="scientific">Pseudarthrobacter siccitolerans</name>
    <dbReference type="NCBI Taxonomy" id="861266"/>
    <lineage>
        <taxon>Bacteria</taxon>
        <taxon>Bacillati</taxon>
        <taxon>Actinomycetota</taxon>
        <taxon>Actinomycetes</taxon>
        <taxon>Micrococcales</taxon>
        <taxon>Micrococcaceae</taxon>
        <taxon>Pseudarthrobacter</taxon>
    </lineage>
</organism>
<accession>A0ABU0PIS2</accession>
<dbReference type="Pfam" id="PF01627">
    <property type="entry name" value="Hpt"/>
    <property type="match status" value="1"/>
</dbReference>
<gene>
    <name evidence="3" type="ORF">QFZ36_001420</name>
</gene>
<evidence type="ECO:0000256" key="1">
    <source>
        <dbReference type="PROSITE-ProRule" id="PRU00110"/>
    </source>
</evidence>
<dbReference type="InterPro" id="IPR036641">
    <property type="entry name" value="HPT_dom_sf"/>
</dbReference>
<proteinExistence type="predicted"/>
<feature type="domain" description="HPt" evidence="2">
    <location>
        <begin position="26"/>
        <end position="128"/>
    </location>
</feature>
<reference evidence="3 4" key="1">
    <citation type="submission" date="2023-07" db="EMBL/GenBank/DDBJ databases">
        <title>Comparative genomics of wheat-associated soil bacteria to identify genetic determinants of phenazine resistance.</title>
        <authorList>
            <person name="Mouncey N."/>
        </authorList>
    </citation>
    <scope>NUCLEOTIDE SEQUENCE [LARGE SCALE GENOMIC DNA]</scope>
    <source>
        <strain evidence="3 4">W1I3</strain>
    </source>
</reference>
<name>A0ABU0PIS2_9MICC</name>
<comment type="caution">
    <text evidence="3">The sequence shown here is derived from an EMBL/GenBank/DDBJ whole genome shotgun (WGS) entry which is preliminary data.</text>
</comment>
<evidence type="ECO:0000313" key="4">
    <source>
        <dbReference type="Proteomes" id="UP001236806"/>
    </source>
</evidence>
<dbReference type="SUPFAM" id="SSF47226">
    <property type="entry name" value="Histidine-containing phosphotransfer domain, HPT domain"/>
    <property type="match status" value="1"/>
</dbReference>
<dbReference type="RefSeq" id="WP_306635046.1">
    <property type="nucleotide sequence ID" value="NZ_JAUSXB010000001.1"/>
</dbReference>
<protein>
    <submittedName>
        <fullName evidence="3">HPt (Histidine-containing phosphotransfer) domain-containing protein</fullName>
    </submittedName>
</protein>
<dbReference type="PROSITE" id="PS50894">
    <property type="entry name" value="HPT"/>
    <property type="match status" value="1"/>
</dbReference>
<dbReference type="Proteomes" id="UP001236806">
    <property type="component" value="Unassembled WGS sequence"/>
</dbReference>